<proteinExistence type="predicted"/>
<dbReference type="PANTHER" id="PTHR19446">
    <property type="entry name" value="REVERSE TRANSCRIPTASES"/>
    <property type="match status" value="1"/>
</dbReference>
<feature type="domain" description="Reverse transcriptase" evidence="1">
    <location>
        <begin position="1"/>
        <end position="224"/>
    </location>
</feature>
<reference evidence="4" key="1">
    <citation type="submission" date="2021-02" db="EMBL/GenBank/DDBJ databases">
        <authorList>
            <person name="Nowell W R."/>
        </authorList>
    </citation>
    <scope>NUCLEOTIDE SEQUENCE</scope>
</reference>
<evidence type="ECO:0000313" key="8">
    <source>
        <dbReference type="EMBL" id="CAF4458238.1"/>
    </source>
</evidence>
<dbReference type="Pfam" id="PF00078">
    <property type="entry name" value="RVT_1"/>
    <property type="match status" value="1"/>
</dbReference>
<dbReference type="Proteomes" id="UP000663869">
    <property type="component" value="Unassembled WGS sequence"/>
</dbReference>
<dbReference type="EMBL" id="CAJNXB010005324">
    <property type="protein sequence ID" value="CAF3419167.1"/>
    <property type="molecule type" value="Genomic_DNA"/>
</dbReference>
<dbReference type="Proteomes" id="UP000663873">
    <property type="component" value="Unassembled WGS sequence"/>
</dbReference>
<dbReference type="EMBL" id="CAJNYV010001200">
    <property type="protein sequence ID" value="CAF3409680.1"/>
    <property type="molecule type" value="Genomic_DNA"/>
</dbReference>
<dbReference type="EMBL" id="CAJNYD010000131">
    <property type="protein sequence ID" value="CAF3219953.1"/>
    <property type="molecule type" value="Genomic_DNA"/>
</dbReference>
<dbReference type="Proteomes" id="UP000663851">
    <property type="component" value="Unassembled WGS sequence"/>
</dbReference>
<evidence type="ECO:0000313" key="3">
    <source>
        <dbReference type="EMBL" id="CAF3341669.1"/>
    </source>
</evidence>
<dbReference type="Proteomes" id="UP000663848">
    <property type="component" value="Unassembled WGS sequence"/>
</dbReference>
<evidence type="ECO:0000313" key="2">
    <source>
        <dbReference type="EMBL" id="CAF3219953.1"/>
    </source>
</evidence>
<accession>A0A818AWH7</accession>
<sequence>MGKWLEKIIAERIENCCLENGINLDEQSGFTANRRLQTRILSLIEDIRLTVAAPNHPVLAIFIDFLTAFDRLWYPALFKTFNDLEMPLDLRRWIYGWLQNRSMTISHGDAESRVIRIFLGTPQGSVLAALLFRIHIHFLPGYFAQTVSHLFADELTIVIKGALEKRLSDNIKYIEKQAEEILKSVENFSDDYILPVNVSKTKAMLIHSAVATEKPKIEYKNTSIEYVKSFKNLGIEIGTKLG</sequence>
<dbReference type="EMBL" id="CAJOBR010002361">
    <property type="protein sequence ID" value="CAF4676386.1"/>
    <property type="molecule type" value="Genomic_DNA"/>
</dbReference>
<protein>
    <recommendedName>
        <fullName evidence="1">Reverse transcriptase domain-containing protein</fullName>
    </recommendedName>
</protein>
<dbReference type="OrthoDB" id="7468774at2759"/>
<evidence type="ECO:0000313" key="10">
    <source>
        <dbReference type="EMBL" id="CAF4679482.1"/>
    </source>
</evidence>
<dbReference type="PROSITE" id="PS50878">
    <property type="entry name" value="RT_POL"/>
    <property type="match status" value="1"/>
</dbReference>
<keyword evidence="13" id="KW-1185">Reference proteome</keyword>
<dbReference type="Proteomes" id="UP000663872">
    <property type="component" value="Unassembled WGS sequence"/>
</dbReference>
<dbReference type="Proteomes" id="UP000663838">
    <property type="component" value="Unassembled WGS sequence"/>
</dbReference>
<dbReference type="InterPro" id="IPR000477">
    <property type="entry name" value="RT_dom"/>
</dbReference>
<dbReference type="Proteomes" id="UP000663833">
    <property type="component" value="Unassembled WGS sequence"/>
</dbReference>
<dbReference type="EMBL" id="CAJOBS010005914">
    <property type="protein sequence ID" value="CAF4906543.1"/>
    <property type="molecule type" value="Genomic_DNA"/>
</dbReference>
<organism evidence="4 12">
    <name type="scientific">Rotaria socialis</name>
    <dbReference type="NCBI Taxonomy" id="392032"/>
    <lineage>
        <taxon>Eukaryota</taxon>
        <taxon>Metazoa</taxon>
        <taxon>Spiralia</taxon>
        <taxon>Gnathifera</taxon>
        <taxon>Rotifera</taxon>
        <taxon>Eurotatoria</taxon>
        <taxon>Bdelloidea</taxon>
        <taxon>Philodinida</taxon>
        <taxon>Philodinidae</taxon>
        <taxon>Rotaria</taxon>
    </lineage>
</organism>
<evidence type="ECO:0000313" key="12">
    <source>
        <dbReference type="Proteomes" id="UP000663865"/>
    </source>
</evidence>
<comment type="caution">
    <text evidence="4">The sequence shown here is derived from an EMBL/GenBank/DDBJ whole genome shotgun (WGS) entry which is preliminary data.</text>
</comment>
<dbReference type="Proteomes" id="UP000663865">
    <property type="component" value="Unassembled WGS sequence"/>
</dbReference>
<dbReference type="Proteomes" id="UP000663825">
    <property type="component" value="Unassembled WGS sequence"/>
</dbReference>
<evidence type="ECO:0000313" key="4">
    <source>
        <dbReference type="EMBL" id="CAF3409680.1"/>
    </source>
</evidence>
<dbReference type="AlphaFoldDB" id="A0A818AWH7"/>
<name>A0A818AWH7_9BILA</name>
<dbReference type="EMBL" id="CAJOBQ010007121">
    <property type="protein sequence ID" value="CAF4679482.1"/>
    <property type="molecule type" value="Genomic_DNA"/>
</dbReference>
<evidence type="ECO:0000313" key="5">
    <source>
        <dbReference type="EMBL" id="CAF3419167.1"/>
    </source>
</evidence>
<evidence type="ECO:0000313" key="11">
    <source>
        <dbReference type="EMBL" id="CAF4906543.1"/>
    </source>
</evidence>
<dbReference type="EMBL" id="CAJOBP010000977">
    <property type="protein sequence ID" value="CAF4241600.1"/>
    <property type="molecule type" value="Genomic_DNA"/>
</dbReference>
<evidence type="ECO:0000313" key="6">
    <source>
        <dbReference type="EMBL" id="CAF3736132.1"/>
    </source>
</evidence>
<evidence type="ECO:0000313" key="9">
    <source>
        <dbReference type="EMBL" id="CAF4676386.1"/>
    </source>
</evidence>
<evidence type="ECO:0000313" key="7">
    <source>
        <dbReference type="EMBL" id="CAF4241600.1"/>
    </source>
</evidence>
<dbReference type="EMBL" id="CAJOBO010002572">
    <property type="protein sequence ID" value="CAF4458238.1"/>
    <property type="molecule type" value="Genomic_DNA"/>
</dbReference>
<dbReference type="EMBL" id="CAJNYT010005385">
    <property type="protein sequence ID" value="CAF3736132.1"/>
    <property type="molecule type" value="Genomic_DNA"/>
</dbReference>
<evidence type="ECO:0000313" key="13">
    <source>
        <dbReference type="Proteomes" id="UP000663873"/>
    </source>
</evidence>
<dbReference type="EMBL" id="CAJNYU010000215">
    <property type="protein sequence ID" value="CAF3341669.1"/>
    <property type="molecule type" value="Genomic_DNA"/>
</dbReference>
<evidence type="ECO:0000259" key="1">
    <source>
        <dbReference type="PROSITE" id="PS50878"/>
    </source>
</evidence>
<gene>
    <name evidence="3" type="ORF">FME351_LOCUS3643</name>
    <name evidence="6" type="ORF">GRG538_LOCUS30553</name>
    <name evidence="8" type="ORF">HFQ381_LOCUS24426</name>
    <name evidence="4" type="ORF">KIK155_LOCUS8917</name>
    <name evidence="2" type="ORF">LUA448_LOCUS3205</name>
    <name evidence="9" type="ORF">QYT958_LOCUS16360</name>
    <name evidence="5" type="ORF">TIS948_LOCUS29310</name>
    <name evidence="11" type="ORF">TOA249_LOCUS31078</name>
    <name evidence="10" type="ORF">TSG867_LOCUS32301</name>
    <name evidence="7" type="ORF">UJA718_LOCUS8974</name>
</gene>
<dbReference type="Proteomes" id="UP000663862">
    <property type="component" value="Unassembled WGS sequence"/>
</dbReference>